<dbReference type="AlphaFoldDB" id="A0A494X1Y5"/>
<accession>A0A494X1Y5</accession>
<dbReference type="EMBL" id="RBZU01000019">
    <property type="protein sequence ID" value="RKP44727.1"/>
    <property type="molecule type" value="Genomic_DNA"/>
</dbReference>
<dbReference type="RefSeq" id="WP_121091274.1">
    <property type="nucleotide sequence ID" value="NZ_RBZU01000019.1"/>
</dbReference>
<protein>
    <recommendedName>
        <fullName evidence="3">UVR domain-containing protein</fullName>
    </recommendedName>
</protein>
<proteinExistence type="predicted"/>
<name>A0A494X1Y5_9BURK</name>
<gene>
    <name evidence="1" type="ORF">D7S86_27280</name>
</gene>
<comment type="caution">
    <text evidence="1">The sequence shown here is derived from an EMBL/GenBank/DDBJ whole genome shotgun (WGS) entry which is preliminary data.</text>
</comment>
<sequence length="364" mass="42580">MSLTKAQIDRSGRIVFHDAALHVWEEGGSGGHDASERWERQFKHEVFARIIQTLNRLGWTCSMPPINELDVKRYGGNVARWAAQRQRFCVKGDLKADLSLTGRHIEFEMFQSVNTPTRPDHEGRYESNKEQAMPYLLRLEMERTRRRIRDYLCNVFTGYTFTEPERNRGFNGVTALEWIQAHYEASRHYDKATGRPRGDEVEYNHRSAERARVVHGQRVWFADYKGRIQAGTAYYNINNMWWVVTDKFGLRNIASFELFTKCPDNLRVKRNGRDRRKRLEAELATAVSTMNFERACTLRDILFQKEMPLFHVWHDEHEMYHCAGFCGYTRDSSKAGKFTADECKGWNSKPNRVIPINNEARNAA</sequence>
<evidence type="ECO:0000313" key="1">
    <source>
        <dbReference type="EMBL" id="RKP44727.1"/>
    </source>
</evidence>
<dbReference type="Proteomes" id="UP000270342">
    <property type="component" value="Unassembled WGS sequence"/>
</dbReference>
<evidence type="ECO:0008006" key="3">
    <source>
        <dbReference type="Google" id="ProtNLM"/>
    </source>
</evidence>
<evidence type="ECO:0000313" key="2">
    <source>
        <dbReference type="Proteomes" id="UP000270342"/>
    </source>
</evidence>
<organism evidence="1 2">
    <name type="scientific">Pararobbsia silviterrae</name>
    <dbReference type="NCBI Taxonomy" id="1792498"/>
    <lineage>
        <taxon>Bacteria</taxon>
        <taxon>Pseudomonadati</taxon>
        <taxon>Pseudomonadota</taxon>
        <taxon>Betaproteobacteria</taxon>
        <taxon>Burkholderiales</taxon>
        <taxon>Burkholderiaceae</taxon>
        <taxon>Pararobbsia</taxon>
    </lineage>
</organism>
<keyword evidence="2" id="KW-1185">Reference proteome</keyword>
<dbReference type="OrthoDB" id="2900194at2"/>
<reference evidence="1 2" key="1">
    <citation type="submission" date="2018-10" db="EMBL/GenBank/DDBJ databases">
        <title>Robbsia sp. DHC34, isolated from soil.</title>
        <authorList>
            <person name="Gao Z.-H."/>
            <person name="Qiu L.-H."/>
        </authorList>
    </citation>
    <scope>NUCLEOTIDE SEQUENCE [LARGE SCALE GENOMIC DNA]</scope>
    <source>
        <strain evidence="1 2">DHC34</strain>
    </source>
</reference>